<protein>
    <submittedName>
        <fullName evidence="4">Lytic transglycosylase</fullName>
    </submittedName>
</protein>
<dbReference type="Proteomes" id="UP000564704">
    <property type="component" value="Unassembled WGS sequence"/>
</dbReference>
<feature type="domain" description="Peptidoglycan binding-like" evidence="3">
    <location>
        <begin position="369"/>
        <end position="424"/>
    </location>
</feature>
<dbReference type="EMBL" id="SZWE01000001">
    <property type="protein sequence ID" value="MRU13811.1"/>
    <property type="molecule type" value="Genomic_DNA"/>
</dbReference>
<keyword evidence="5" id="KW-1185">Reference proteome</keyword>
<comment type="caution">
    <text evidence="4">The sequence shown here is derived from an EMBL/GenBank/DDBJ whole genome shotgun (WGS) entry which is preliminary data.</text>
</comment>
<evidence type="ECO:0000256" key="1">
    <source>
        <dbReference type="SAM" id="MobiDB-lite"/>
    </source>
</evidence>
<dbReference type="InterPro" id="IPR036365">
    <property type="entry name" value="PGBD-like_sf"/>
</dbReference>
<name>A0A844CEX7_9RHOB</name>
<dbReference type="Pfam" id="PF01471">
    <property type="entry name" value="PG_binding_1"/>
    <property type="match status" value="1"/>
</dbReference>
<dbReference type="RefSeq" id="WP_154148144.1">
    <property type="nucleotide sequence ID" value="NZ_SZWE01000001.1"/>
</dbReference>
<dbReference type="OrthoDB" id="8092964at2"/>
<feature type="region of interest" description="Disordered" evidence="1">
    <location>
        <begin position="165"/>
        <end position="199"/>
    </location>
</feature>
<reference evidence="4 5" key="1">
    <citation type="submission" date="2019-05" db="EMBL/GenBank/DDBJ databases">
        <title>Roseovarius bejariae sp. nov., a moderately halophylic bacterium isolated from a saline soil in Rambla Salada (Murcia).</title>
        <authorList>
            <person name="Castro D.J."/>
            <person name="Gomez-Altuve A."/>
            <person name="Reina J.C."/>
            <person name="Rodriguez M."/>
            <person name="Sampedro I."/>
            <person name="Llamas I."/>
            <person name="Martinez-Checa F."/>
        </authorList>
    </citation>
    <scope>NUCLEOTIDE SEQUENCE [LARGE SCALE GENOMIC DNA]</scope>
    <source>
        <strain evidence="4 5">A21</strain>
    </source>
</reference>
<evidence type="ECO:0000256" key="2">
    <source>
        <dbReference type="SAM" id="SignalP"/>
    </source>
</evidence>
<evidence type="ECO:0000313" key="5">
    <source>
        <dbReference type="Proteomes" id="UP000564704"/>
    </source>
</evidence>
<sequence length="428" mass="45944">MTIRKHRRCLGALVLTSAIASLPAFAQQADPVSELPAIEDRIAEAQQTIAQFDGGAIQSLAQYRLEVLRLNRALIENRALGDAAGLTPELVVPSVEPDPDRAAEILADIENQQRAIKTARREAETSGGLVQALALSRLETEKLTLAQLRLAWLQAQYGIATPQITAGAPPEVASPDSTPEDGDAGVASDVPWADPDHPEIDYAAEPFPSLAESDFRFKGWFAIKETRAAVDDSPKVLAINFSAFDTKAFSGQRRLLLQCVEGTPSVVYDTGDIILSDFQSNTIPVVVRIDDAAAENQSWSQLTNNKGGGLFGERGLRFIRSLYDAETLFLRAEGKRGREYDARFDLAGVRASAEAVAAACGVSLLDLDRDDYRAIQTLLNNAGFNAGTPDGVWGSGSQSAMKAFQEANDLPATGAPDRATLEAMGISF</sequence>
<feature type="signal peptide" evidence="2">
    <location>
        <begin position="1"/>
        <end position="26"/>
    </location>
</feature>
<feature type="chain" id="PRO_5032659666" evidence="2">
    <location>
        <begin position="27"/>
        <end position="428"/>
    </location>
</feature>
<dbReference type="InterPro" id="IPR036366">
    <property type="entry name" value="PGBDSf"/>
</dbReference>
<proteinExistence type="predicted"/>
<dbReference type="InterPro" id="IPR002477">
    <property type="entry name" value="Peptidoglycan-bd-like"/>
</dbReference>
<gene>
    <name evidence="4" type="ORF">FDP25_00015</name>
</gene>
<dbReference type="Gene3D" id="1.10.101.10">
    <property type="entry name" value="PGBD-like superfamily/PGBD"/>
    <property type="match status" value="1"/>
</dbReference>
<keyword evidence="2" id="KW-0732">Signal</keyword>
<dbReference type="SUPFAM" id="SSF47090">
    <property type="entry name" value="PGBD-like"/>
    <property type="match status" value="1"/>
</dbReference>
<dbReference type="AlphaFoldDB" id="A0A844CEX7"/>
<accession>A0A844CEX7</accession>
<organism evidence="4 5">
    <name type="scientific">Roseovarius bejariae</name>
    <dbReference type="NCBI Taxonomy" id="2576383"/>
    <lineage>
        <taxon>Bacteria</taxon>
        <taxon>Pseudomonadati</taxon>
        <taxon>Pseudomonadota</taxon>
        <taxon>Alphaproteobacteria</taxon>
        <taxon>Rhodobacterales</taxon>
        <taxon>Roseobacteraceae</taxon>
        <taxon>Roseovarius</taxon>
    </lineage>
</organism>
<evidence type="ECO:0000313" key="4">
    <source>
        <dbReference type="EMBL" id="MRU13811.1"/>
    </source>
</evidence>
<evidence type="ECO:0000259" key="3">
    <source>
        <dbReference type="Pfam" id="PF01471"/>
    </source>
</evidence>